<dbReference type="AlphaFoldDB" id="A0A3N4HX90"/>
<dbReference type="Proteomes" id="UP000275078">
    <property type="component" value="Unassembled WGS sequence"/>
</dbReference>
<protein>
    <submittedName>
        <fullName evidence="1">Uncharacterized protein</fullName>
    </submittedName>
</protein>
<organism evidence="1 2">
    <name type="scientific">Ascobolus immersus RN42</name>
    <dbReference type="NCBI Taxonomy" id="1160509"/>
    <lineage>
        <taxon>Eukaryota</taxon>
        <taxon>Fungi</taxon>
        <taxon>Dikarya</taxon>
        <taxon>Ascomycota</taxon>
        <taxon>Pezizomycotina</taxon>
        <taxon>Pezizomycetes</taxon>
        <taxon>Pezizales</taxon>
        <taxon>Ascobolaceae</taxon>
        <taxon>Ascobolus</taxon>
    </lineage>
</organism>
<name>A0A3N4HX90_ASCIM</name>
<sequence length="257" mass="28875">MNLNPAFLGPYCLPTQTLIYEYHNGATFSTCKTVGPNYHRPPPAWRSSYEHLSNPTINEYLWNLEFGPGPTTPEEKVEYDKARKDNTKRKISVRLSQDQPLMVVDVCGNADEEVVRSRELYIVGKGPCDDCYTVAPEEEGIEGVSRRGMARNVGMGKACIQLDGQPTFVELCEEADKDLLLSMKPFEAGSWEGDCYMVAPAEEGTEGLRRRIRERDSLRSGKMESMRASVVPSPAASDSILEVEKHREEDGWWGSFL</sequence>
<dbReference type="EMBL" id="ML119794">
    <property type="protein sequence ID" value="RPA74294.1"/>
    <property type="molecule type" value="Genomic_DNA"/>
</dbReference>
<reference evidence="1 2" key="1">
    <citation type="journal article" date="2018" name="Nat. Ecol. Evol.">
        <title>Pezizomycetes genomes reveal the molecular basis of ectomycorrhizal truffle lifestyle.</title>
        <authorList>
            <person name="Murat C."/>
            <person name="Payen T."/>
            <person name="Noel B."/>
            <person name="Kuo A."/>
            <person name="Morin E."/>
            <person name="Chen J."/>
            <person name="Kohler A."/>
            <person name="Krizsan K."/>
            <person name="Balestrini R."/>
            <person name="Da Silva C."/>
            <person name="Montanini B."/>
            <person name="Hainaut M."/>
            <person name="Levati E."/>
            <person name="Barry K.W."/>
            <person name="Belfiori B."/>
            <person name="Cichocki N."/>
            <person name="Clum A."/>
            <person name="Dockter R.B."/>
            <person name="Fauchery L."/>
            <person name="Guy J."/>
            <person name="Iotti M."/>
            <person name="Le Tacon F."/>
            <person name="Lindquist E.A."/>
            <person name="Lipzen A."/>
            <person name="Malagnac F."/>
            <person name="Mello A."/>
            <person name="Molinier V."/>
            <person name="Miyauchi S."/>
            <person name="Poulain J."/>
            <person name="Riccioni C."/>
            <person name="Rubini A."/>
            <person name="Sitrit Y."/>
            <person name="Splivallo R."/>
            <person name="Traeger S."/>
            <person name="Wang M."/>
            <person name="Zifcakova L."/>
            <person name="Wipf D."/>
            <person name="Zambonelli A."/>
            <person name="Paolocci F."/>
            <person name="Nowrousian M."/>
            <person name="Ottonello S."/>
            <person name="Baldrian P."/>
            <person name="Spatafora J.W."/>
            <person name="Henrissat B."/>
            <person name="Nagy L.G."/>
            <person name="Aury J.M."/>
            <person name="Wincker P."/>
            <person name="Grigoriev I.V."/>
            <person name="Bonfante P."/>
            <person name="Martin F.M."/>
        </authorList>
    </citation>
    <scope>NUCLEOTIDE SEQUENCE [LARGE SCALE GENOMIC DNA]</scope>
    <source>
        <strain evidence="1 2">RN42</strain>
    </source>
</reference>
<proteinExistence type="predicted"/>
<evidence type="ECO:0000313" key="2">
    <source>
        <dbReference type="Proteomes" id="UP000275078"/>
    </source>
</evidence>
<evidence type="ECO:0000313" key="1">
    <source>
        <dbReference type="EMBL" id="RPA74294.1"/>
    </source>
</evidence>
<accession>A0A3N4HX90</accession>
<keyword evidence="2" id="KW-1185">Reference proteome</keyword>
<gene>
    <name evidence="1" type="ORF">BJ508DRAFT_312987</name>
</gene>